<dbReference type="InParanoid" id="A0A1X7VGV2"/>
<evidence type="ECO:0008006" key="3">
    <source>
        <dbReference type="Google" id="ProtNLM"/>
    </source>
</evidence>
<evidence type="ECO:0000313" key="2">
    <source>
        <dbReference type="EnsemblMetazoa" id="Aqu2.1.39535_001"/>
    </source>
</evidence>
<dbReference type="PANTHER" id="PTHR47481">
    <property type="match status" value="1"/>
</dbReference>
<evidence type="ECO:0000256" key="1">
    <source>
        <dbReference type="SAM" id="MobiDB-lite"/>
    </source>
</evidence>
<protein>
    <recommendedName>
        <fullName evidence="3">Reverse transcriptase Ty1/copia-type domain-containing protein</fullName>
    </recommendedName>
</protein>
<dbReference type="eggNOG" id="ENOG502SD1R">
    <property type="taxonomic scope" value="Eukaryota"/>
</dbReference>
<dbReference type="PANTHER" id="PTHR47481:SF10">
    <property type="entry name" value="COPIA-LIKE POLYPROTEIN_RETROTRANSPOSON"/>
    <property type="match status" value="1"/>
</dbReference>
<reference evidence="2" key="1">
    <citation type="submission" date="2017-05" db="UniProtKB">
        <authorList>
            <consortium name="EnsemblMetazoa"/>
        </authorList>
    </citation>
    <scope>IDENTIFICATION</scope>
</reference>
<accession>A0A1X7VGV2</accession>
<organism evidence="2">
    <name type="scientific">Amphimedon queenslandica</name>
    <name type="common">Sponge</name>
    <dbReference type="NCBI Taxonomy" id="400682"/>
    <lineage>
        <taxon>Eukaryota</taxon>
        <taxon>Metazoa</taxon>
        <taxon>Porifera</taxon>
        <taxon>Demospongiae</taxon>
        <taxon>Heteroscleromorpha</taxon>
        <taxon>Haplosclerida</taxon>
        <taxon>Niphatidae</taxon>
        <taxon>Amphimedon</taxon>
    </lineage>
</organism>
<dbReference type="Pfam" id="PF14223">
    <property type="entry name" value="Retrotran_gag_2"/>
    <property type="match status" value="1"/>
</dbReference>
<name>A0A1X7VGV2_AMPQE</name>
<sequence>MMLMMLQKARKDRALETMVLSIDTSLLYLLGEPKEAVEVWRKLQDQFQKKNWINKLILRRKLHTLHLVAGKSVQDHVTEITEVFNGLTIIGAPLDDEDKVVHLFASLPESYDTLGTALEANETVPTMEVVIDQLSCEERMVKERESSSGAYGLHHRTNHSQQRKGSRVYGVTIARDWDTCKETVVINSKPKEEEMLF</sequence>
<proteinExistence type="predicted"/>
<feature type="region of interest" description="Disordered" evidence="1">
    <location>
        <begin position="145"/>
        <end position="165"/>
    </location>
</feature>
<dbReference type="AlphaFoldDB" id="A0A1X7VGV2"/>
<dbReference type="EnsemblMetazoa" id="Aqu2.1.39535_001">
    <property type="protein sequence ID" value="Aqu2.1.39535_001"/>
    <property type="gene ID" value="Aqu2.1.39535"/>
</dbReference>
<feature type="compositionally biased region" description="Basic residues" evidence="1">
    <location>
        <begin position="153"/>
        <end position="165"/>
    </location>
</feature>